<reference evidence="2 3" key="1">
    <citation type="journal article" date="2012" name="J. Bacteriol.">
        <title>Genome sequence of Thalassospira xiamenensis type strain M-5.</title>
        <authorList>
            <person name="Lai Q."/>
            <person name="Shao Z."/>
        </authorList>
    </citation>
    <scope>NUCLEOTIDE SEQUENCE [LARGE SCALE GENOMIC DNA]</scope>
    <source>
        <strain evidence="2 3">M-5</strain>
    </source>
</reference>
<proteinExistence type="predicted"/>
<dbReference type="AlphaFoldDB" id="A0AB72U821"/>
<evidence type="ECO:0000313" key="3">
    <source>
        <dbReference type="Proteomes" id="UP000007127"/>
    </source>
</evidence>
<sequence>MAGIWGQARIELLALQNEILAEIEKGISARQIFDQLSADGRITISRRSFYRRVKLLRAEHHQQKSSVKKSPPLQTSMPSTRAHLPTDNQATSSLPTLKPKEQTEFNRIWNGEPADEEESQ</sequence>
<feature type="region of interest" description="Disordered" evidence="1">
    <location>
        <begin position="59"/>
        <end position="120"/>
    </location>
</feature>
<gene>
    <name evidence="2" type="ORF">TH3_00975</name>
</gene>
<dbReference type="Proteomes" id="UP000007127">
    <property type="component" value="Chromosome"/>
</dbReference>
<dbReference type="Pfam" id="PF17273">
    <property type="entry name" value="DUF5338"/>
    <property type="match status" value="1"/>
</dbReference>
<dbReference type="EMBL" id="CP004388">
    <property type="protein sequence ID" value="AJD50321.1"/>
    <property type="molecule type" value="Genomic_DNA"/>
</dbReference>
<organism evidence="2 3">
    <name type="scientific">Thalassospira xiamenensis M-5 = DSM 17429</name>
    <dbReference type="NCBI Taxonomy" id="1123366"/>
    <lineage>
        <taxon>Bacteria</taxon>
        <taxon>Pseudomonadati</taxon>
        <taxon>Pseudomonadota</taxon>
        <taxon>Alphaproteobacteria</taxon>
        <taxon>Rhodospirillales</taxon>
        <taxon>Thalassospiraceae</taxon>
        <taxon>Thalassospira</taxon>
    </lineage>
</organism>
<dbReference type="GeneID" id="31925903"/>
<dbReference type="RefSeq" id="WP_007092566.1">
    <property type="nucleotide sequence ID" value="NZ_CP004388.1"/>
</dbReference>
<accession>A0AB72U821</accession>
<name>A0AB72U821_9PROT</name>
<feature type="compositionally biased region" description="Polar residues" evidence="1">
    <location>
        <begin position="86"/>
        <end position="95"/>
    </location>
</feature>
<dbReference type="InterPro" id="IPR035225">
    <property type="entry name" value="DUF5338"/>
</dbReference>
<evidence type="ECO:0000313" key="2">
    <source>
        <dbReference type="EMBL" id="AJD50321.1"/>
    </source>
</evidence>
<evidence type="ECO:0000256" key="1">
    <source>
        <dbReference type="SAM" id="MobiDB-lite"/>
    </source>
</evidence>
<dbReference type="KEGG" id="txi:TH3_00975"/>
<protein>
    <submittedName>
        <fullName evidence="2">Uncharacterized protein</fullName>
    </submittedName>
</protein>